<evidence type="ECO:0000256" key="1">
    <source>
        <dbReference type="SAM" id="MobiDB-lite"/>
    </source>
</evidence>
<reference evidence="2" key="1">
    <citation type="journal article" date="2019" name="Science">
        <title>Mutation of a bHLH transcription factor allowed almond domestication.</title>
        <authorList>
            <person name="Sanchez-Perez R."/>
            <person name="Pavan S."/>
            <person name="Mazzeo R."/>
            <person name="Moldovan C."/>
            <person name="Aiese Cigliano R."/>
            <person name="Del Cueto J."/>
            <person name="Ricciardi F."/>
            <person name="Lotti C."/>
            <person name="Ricciardi L."/>
            <person name="Dicenta F."/>
            <person name="Lopez-Marques R.L."/>
            <person name="Lindberg Moller B."/>
        </authorList>
    </citation>
    <scope>NUCLEOTIDE SEQUENCE</scope>
</reference>
<evidence type="ECO:0000313" key="2">
    <source>
        <dbReference type="EMBL" id="BBH01211.1"/>
    </source>
</evidence>
<accession>A0A4Y1RAI7</accession>
<keyword evidence="2" id="KW-0418">Kinase</keyword>
<dbReference type="EMBL" id="AP019300">
    <property type="protein sequence ID" value="BBH01211.1"/>
    <property type="molecule type" value="Genomic_DNA"/>
</dbReference>
<proteinExistence type="predicted"/>
<protein>
    <submittedName>
        <fullName evidence="2">Malectin/receptor-like protein kinase family protein</fullName>
    </submittedName>
</protein>
<dbReference type="AlphaFoldDB" id="A0A4Y1RAI7"/>
<gene>
    <name evidence="2" type="ORF">Prudu_011408</name>
</gene>
<keyword evidence="2" id="KW-0808">Transferase</keyword>
<feature type="region of interest" description="Disordered" evidence="1">
    <location>
        <begin position="21"/>
        <end position="57"/>
    </location>
</feature>
<name>A0A4Y1RAI7_PRUDU</name>
<organism evidence="2">
    <name type="scientific">Prunus dulcis</name>
    <name type="common">Almond</name>
    <name type="synonym">Amygdalus dulcis</name>
    <dbReference type="NCBI Taxonomy" id="3755"/>
    <lineage>
        <taxon>Eukaryota</taxon>
        <taxon>Viridiplantae</taxon>
        <taxon>Streptophyta</taxon>
        <taxon>Embryophyta</taxon>
        <taxon>Tracheophyta</taxon>
        <taxon>Spermatophyta</taxon>
        <taxon>Magnoliopsida</taxon>
        <taxon>eudicotyledons</taxon>
        <taxon>Gunneridae</taxon>
        <taxon>Pentapetalae</taxon>
        <taxon>rosids</taxon>
        <taxon>fabids</taxon>
        <taxon>Rosales</taxon>
        <taxon>Rosaceae</taxon>
        <taxon>Amygdaloideae</taxon>
        <taxon>Amygdaleae</taxon>
        <taxon>Prunus</taxon>
    </lineage>
</organism>
<keyword evidence="2" id="KW-0675">Receptor</keyword>
<sequence length="168" mass="19108">MTDGKNFTVRPPFQVSFLAKASSLPPLPSPPLFSDRKPSKRRWQRREKPAKTADVTGDVSCHRELRRRLEQKLSDCKTEVVGLVGPVDPNWKVLRPRIRSRRDPLRVKQRGTTCEWTLFSNLMHVWSAISTTLCTSLDLELGYGDLRYLELSEPEASLTGCCCRPLIG</sequence>
<dbReference type="GO" id="GO:0016301">
    <property type="term" value="F:kinase activity"/>
    <property type="evidence" value="ECO:0007669"/>
    <property type="project" value="UniProtKB-KW"/>
</dbReference>